<evidence type="ECO:0000313" key="2">
    <source>
        <dbReference type="EMBL" id="DAD66613.1"/>
    </source>
</evidence>
<sequence length="64" mass="7593">MNKIKFFGGVGMIMFIMWLCFWMFGSWYVKGSFETFSYIWLGICLTVLIAVNCKLTKIHREINK</sequence>
<name>A0A8S5L9M4_9CAUD</name>
<dbReference type="EMBL" id="BK014662">
    <property type="protein sequence ID" value="DAD66613.1"/>
    <property type="molecule type" value="Genomic_DNA"/>
</dbReference>
<keyword evidence="1" id="KW-1133">Transmembrane helix</keyword>
<feature type="transmembrane region" description="Helical" evidence="1">
    <location>
        <begin position="7"/>
        <end position="29"/>
    </location>
</feature>
<feature type="transmembrane region" description="Helical" evidence="1">
    <location>
        <begin position="35"/>
        <end position="55"/>
    </location>
</feature>
<proteinExistence type="predicted"/>
<reference evidence="2" key="1">
    <citation type="journal article" date="2021" name="Proc. Natl. Acad. Sci. U.S.A.">
        <title>A Catalog of Tens of Thousands of Viruses from Human Metagenomes Reveals Hidden Associations with Chronic Diseases.</title>
        <authorList>
            <person name="Tisza M.J."/>
            <person name="Buck C.B."/>
        </authorList>
    </citation>
    <scope>NUCLEOTIDE SEQUENCE</scope>
    <source>
        <strain evidence="2">CtPuP5</strain>
    </source>
</reference>
<keyword evidence="1" id="KW-0472">Membrane</keyword>
<organism evidence="2">
    <name type="scientific">Myoviridae sp. ctPuP5</name>
    <dbReference type="NCBI Taxonomy" id="2823543"/>
    <lineage>
        <taxon>Viruses</taxon>
        <taxon>Duplodnaviria</taxon>
        <taxon>Heunggongvirae</taxon>
        <taxon>Uroviricota</taxon>
        <taxon>Caudoviricetes</taxon>
    </lineage>
</organism>
<keyword evidence="1" id="KW-0812">Transmembrane</keyword>
<protein>
    <submittedName>
        <fullName evidence="2">Uncharacterized protein</fullName>
    </submittedName>
</protein>
<evidence type="ECO:0000256" key="1">
    <source>
        <dbReference type="SAM" id="Phobius"/>
    </source>
</evidence>
<accession>A0A8S5L9M4</accession>